<keyword evidence="1" id="KW-0175">Coiled coil</keyword>
<dbReference type="EMBL" id="VSSQ01097727">
    <property type="protein sequence ID" value="MPN40965.1"/>
    <property type="molecule type" value="Genomic_DNA"/>
</dbReference>
<accession>A0A645HPH3</accession>
<gene>
    <name evidence="2" type="ORF">SDC9_188505</name>
</gene>
<evidence type="ECO:0000313" key="2">
    <source>
        <dbReference type="EMBL" id="MPN40965.1"/>
    </source>
</evidence>
<reference evidence="2" key="1">
    <citation type="submission" date="2019-08" db="EMBL/GenBank/DDBJ databases">
        <authorList>
            <person name="Kucharzyk K."/>
            <person name="Murdoch R.W."/>
            <person name="Higgins S."/>
            <person name="Loffler F."/>
        </authorList>
    </citation>
    <scope>NUCLEOTIDE SEQUENCE</scope>
</reference>
<evidence type="ECO:0000256" key="1">
    <source>
        <dbReference type="SAM" id="Coils"/>
    </source>
</evidence>
<proteinExistence type="predicted"/>
<name>A0A645HPH3_9ZZZZ</name>
<dbReference type="AlphaFoldDB" id="A0A645HPH3"/>
<feature type="coiled-coil region" evidence="1">
    <location>
        <begin position="57"/>
        <end position="84"/>
    </location>
</feature>
<comment type="caution">
    <text evidence="2">The sequence shown here is derived from an EMBL/GenBank/DDBJ whole genome shotgun (WGS) entry which is preliminary data.</text>
</comment>
<sequence>MKQDKRPINFNTIAAEAGVSKATLYNHPRLRERISSLRMMQKQSQQQPVPVENMDAVKLLRAEVRRLKKDKENLILQLLEFEEIKEENRKLRDRLSLQPRQEVIDNRFIQKLRESSFAAISGRAEAEILRRFGGETLGVESTEQDFYEQIRKIISTY</sequence>
<protein>
    <submittedName>
        <fullName evidence="2">Uncharacterized protein</fullName>
    </submittedName>
</protein>
<organism evidence="2">
    <name type="scientific">bioreactor metagenome</name>
    <dbReference type="NCBI Taxonomy" id="1076179"/>
    <lineage>
        <taxon>unclassified sequences</taxon>
        <taxon>metagenomes</taxon>
        <taxon>ecological metagenomes</taxon>
    </lineage>
</organism>